<comment type="caution">
    <text evidence="11">The sequence shown here is derived from an EMBL/GenBank/DDBJ whole genome shotgun (WGS) entry which is preliminary data.</text>
</comment>
<evidence type="ECO:0000256" key="3">
    <source>
        <dbReference type="ARBA" id="ARBA00006564"/>
    </source>
</evidence>
<dbReference type="InterPro" id="IPR001951">
    <property type="entry name" value="Histone_H4"/>
</dbReference>
<organism evidence="11 12">
    <name type="scientific">Spraguea lophii (strain 42_110)</name>
    <name type="common">Microsporidian parasite</name>
    <dbReference type="NCBI Taxonomy" id="1358809"/>
    <lineage>
        <taxon>Eukaryota</taxon>
        <taxon>Fungi</taxon>
        <taxon>Fungi incertae sedis</taxon>
        <taxon>Microsporidia</taxon>
        <taxon>Spragueidae</taxon>
        <taxon>Spraguea</taxon>
    </lineage>
</organism>
<keyword evidence="6 8" id="KW-0539">Nucleus</keyword>
<dbReference type="InParanoid" id="S7W8N5"/>
<evidence type="ECO:0000256" key="4">
    <source>
        <dbReference type="ARBA" id="ARBA00022454"/>
    </source>
</evidence>
<dbReference type="CDD" id="cd22912">
    <property type="entry name" value="HFD_H4"/>
    <property type="match status" value="1"/>
</dbReference>
<dbReference type="InterPro" id="IPR004823">
    <property type="entry name" value="TAF_TATA-bd_Histone-like_dom"/>
</dbReference>
<protein>
    <recommendedName>
        <fullName evidence="8">Histone H4</fullName>
    </recommendedName>
</protein>
<keyword evidence="5 8" id="KW-0238">DNA-binding</keyword>
<evidence type="ECO:0000256" key="5">
    <source>
        <dbReference type="ARBA" id="ARBA00023125"/>
    </source>
</evidence>
<evidence type="ECO:0000259" key="10">
    <source>
        <dbReference type="SMART" id="SM00803"/>
    </source>
</evidence>
<comment type="subcellular location">
    <subcellularLocation>
        <location evidence="2">Chromosome</location>
    </subcellularLocation>
    <subcellularLocation>
        <location evidence="1">Nucleus</location>
    </subcellularLocation>
</comment>
<dbReference type="Gene3D" id="1.10.20.10">
    <property type="entry name" value="Histone, subunit A"/>
    <property type="match status" value="1"/>
</dbReference>
<dbReference type="SMART" id="SM00803">
    <property type="entry name" value="TAF"/>
    <property type="match status" value="1"/>
</dbReference>
<dbReference type="FunCoup" id="S7W8N5">
    <property type="interactions" value="146"/>
</dbReference>
<dbReference type="Pfam" id="PF00808">
    <property type="entry name" value="CBFD_NFYB_HMF"/>
    <property type="match status" value="1"/>
</dbReference>
<evidence type="ECO:0000313" key="11">
    <source>
        <dbReference type="EMBL" id="EPR79225.1"/>
    </source>
</evidence>
<dbReference type="SUPFAM" id="SSF47113">
    <property type="entry name" value="Histone-fold"/>
    <property type="match status" value="1"/>
</dbReference>
<feature type="compositionally biased region" description="Gly residues" evidence="9">
    <location>
        <begin position="1"/>
        <end position="14"/>
    </location>
</feature>
<name>S7W8N5_SPRLO</name>
<dbReference type="GO" id="GO:0000786">
    <property type="term" value="C:nucleosome"/>
    <property type="evidence" value="ECO:0007669"/>
    <property type="project" value="UniProtKB-KW"/>
</dbReference>
<dbReference type="SMART" id="SM00417">
    <property type="entry name" value="H4"/>
    <property type="match status" value="1"/>
</dbReference>
<dbReference type="OrthoDB" id="2532770at2759"/>
<sequence length="101" mass="10867">MSGRGKGLGKGLGKGSAKRHKKTGTTTLQISSPSIRRLARRAGVPRLSSGVYQEVNNILVGYLSSIVRLGISYCSHAKRKTVQTSDVMYALKRSGTKILGY</sequence>
<evidence type="ECO:0000256" key="2">
    <source>
        <dbReference type="ARBA" id="ARBA00004286"/>
    </source>
</evidence>
<dbReference type="OMA" id="QKEHING"/>
<keyword evidence="4 8" id="KW-0158">Chromosome</keyword>
<keyword evidence="7 8" id="KW-0544">Nucleosome core</keyword>
<dbReference type="STRING" id="1358809.S7W8N5"/>
<feature type="domain" description="TATA box binding protein associated factor (TAF) histone-like fold" evidence="10">
    <location>
        <begin position="28"/>
        <end position="93"/>
    </location>
</feature>
<dbReference type="EMBL" id="ATCN01000336">
    <property type="protein sequence ID" value="EPR79225.1"/>
    <property type="molecule type" value="Genomic_DNA"/>
</dbReference>
<evidence type="ECO:0000256" key="1">
    <source>
        <dbReference type="ARBA" id="ARBA00004123"/>
    </source>
</evidence>
<proteinExistence type="inferred from homology"/>
<evidence type="ECO:0000313" key="12">
    <source>
        <dbReference type="Proteomes" id="UP000014978"/>
    </source>
</evidence>
<dbReference type="GO" id="GO:0046982">
    <property type="term" value="F:protein heterodimerization activity"/>
    <property type="evidence" value="ECO:0007669"/>
    <property type="project" value="InterPro"/>
</dbReference>
<dbReference type="GO" id="GO:0003677">
    <property type="term" value="F:DNA binding"/>
    <property type="evidence" value="ECO:0007669"/>
    <property type="project" value="UniProtKB-KW"/>
</dbReference>
<keyword evidence="12" id="KW-1185">Reference proteome</keyword>
<evidence type="ECO:0000256" key="6">
    <source>
        <dbReference type="ARBA" id="ARBA00023242"/>
    </source>
</evidence>
<dbReference type="InterPro" id="IPR003958">
    <property type="entry name" value="CBFA_NFYB_domain"/>
</dbReference>
<evidence type="ECO:0000256" key="9">
    <source>
        <dbReference type="SAM" id="MobiDB-lite"/>
    </source>
</evidence>
<gene>
    <name evidence="11" type="ORF">SLOPH_433</name>
</gene>
<evidence type="ECO:0000256" key="7">
    <source>
        <dbReference type="ARBA" id="ARBA00023269"/>
    </source>
</evidence>
<comment type="subunit">
    <text evidence="8">The nucleosome is a histone octamer containing two molecules each of H2A, H2B, H3 and H4 assembled in one H3-H4 heterotetramer and two H2A-H2B heterodimers. The octamer wraps approximately 147 bp of DNA.</text>
</comment>
<dbReference type="GO" id="GO:0005634">
    <property type="term" value="C:nucleus"/>
    <property type="evidence" value="ECO:0007669"/>
    <property type="project" value="UniProtKB-SubCell"/>
</dbReference>
<dbReference type="AlphaFoldDB" id="S7W8N5"/>
<reference evidence="12" key="1">
    <citation type="journal article" date="2013" name="PLoS Genet.">
        <title>The genome of Spraguea lophii and the basis of host-microsporidian interactions.</title>
        <authorList>
            <person name="Campbell S.E."/>
            <person name="Williams T.A."/>
            <person name="Yousuf A."/>
            <person name="Soanes D.M."/>
            <person name="Paszkiewicz K.H."/>
            <person name="Williams B.A.P."/>
        </authorList>
    </citation>
    <scope>NUCLEOTIDE SEQUENCE [LARGE SCALE GENOMIC DNA]</scope>
    <source>
        <strain evidence="12">42_110</strain>
    </source>
</reference>
<dbReference type="VEuPathDB" id="MicrosporidiaDB:SLOPH_433"/>
<evidence type="ECO:0000256" key="8">
    <source>
        <dbReference type="RuleBase" id="RU000528"/>
    </source>
</evidence>
<comment type="similarity">
    <text evidence="3 8">Belongs to the histone H4 family.</text>
</comment>
<dbReference type="PRINTS" id="PR00623">
    <property type="entry name" value="HISTONEH4"/>
</dbReference>
<comment type="function">
    <text evidence="8">Core component of nucleosome. Nucleosomes wrap and compact DNA into chromatin, limiting DNA accessibility to the cellular machineries which require DNA as a template. Histones thereby play a central role in transcription regulation, DNA repair, DNA replication and chromosomal stability. DNA accessibility is regulated via a complex set of post-translational modifications of histones, also called histone code, and nucleosome remodeling.</text>
</comment>
<dbReference type="GO" id="GO:0030527">
    <property type="term" value="F:structural constituent of chromatin"/>
    <property type="evidence" value="ECO:0007669"/>
    <property type="project" value="InterPro"/>
</dbReference>
<dbReference type="Proteomes" id="UP000014978">
    <property type="component" value="Unassembled WGS sequence"/>
</dbReference>
<dbReference type="InterPro" id="IPR009072">
    <property type="entry name" value="Histone-fold"/>
</dbReference>
<dbReference type="HOGENOM" id="CLU_109117_2_3_1"/>
<feature type="region of interest" description="Disordered" evidence="9">
    <location>
        <begin position="1"/>
        <end position="32"/>
    </location>
</feature>
<dbReference type="PANTHER" id="PTHR10484">
    <property type="entry name" value="HISTONE H4"/>
    <property type="match status" value="1"/>
</dbReference>
<accession>S7W8N5</accession>